<gene>
    <name evidence="1" type="primary">cobC_3</name>
    <name evidence="1" type="ORF">GALL_118770</name>
</gene>
<dbReference type="PANTHER" id="PTHR48100:SF1">
    <property type="entry name" value="HISTIDINE PHOSPHATASE FAMILY PROTEIN-RELATED"/>
    <property type="match status" value="1"/>
</dbReference>
<comment type="caution">
    <text evidence="1">The sequence shown here is derived from an EMBL/GenBank/DDBJ whole genome shotgun (WGS) entry which is preliminary data.</text>
</comment>
<dbReference type="InterPro" id="IPR013078">
    <property type="entry name" value="His_Pase_superF_clade-1"/>
</dbReference>
<dbReference type="GO" id="GO:0043755">
    <property type="term" value="F:alpha-ribazole phosphatase activity"/>
    <property type="evidence" value="ECO:0007669"/>
    <property type="project" value="UniProtKB-EC"/>
</dbReference>
<dbReference type="EC" id="3.1.3.73" evidence="1"/>
<dbReference type="Pfam" id="PF00300">
    <property type="entry name" value="His_Phos_1"/>
    <property type="match status" value="1"/>
</dbReference>
<name>A0A1J5SPX3_9ZZZZ</name>
<accession>A0A1J5SPX3</accession>
<dbReference type="SMART" id="SM00855">
    <property type="entry name" value="PGAM"/>
    <property type="match status" value="1"/>
</dbReference>
<dbReference type="CDD" id="cd07067">
    <property type="entry name" value="HP_PGM_like"/>
    <property type="match status" value="1"/>
</dbReference>
<sequence>MSRTDPTIVTVLRHGAVEGRAHIFRGVLNDPLSVQGATQMQRALARCHVADFDAVATSPLKRCHEFAATYATQHHLPLRVLPQFGELAFGDWEGLTPAEVAARNPEEYQTFSATHGVHAPPNGESLAQLRARISLGWHEWLASDDGTNRLLITHAGVMRALLMELFGFTPAQAFQIALPEAACLRISWLHGQPPFLLYIN</sequence>
<dbReference type="InterPro" id="IPR050275">
    <property type="entry name" value="PGM_Phosphatase"/>
</dbReference>
<dbReference type="InterPro" id="IPR029033">
    <property type="entry name" value="His_PPase_superfam"/>
</dbReference>
<dbReference type="AlphaFoldDB" id="A0A1J5SPX3"/>
<dbReference type="GO" id="GO:0005737">
    <property type="term" value="C:cytoplasm"/>
    <property type="evidence" value="ECO:0007669"/>
    <property type="project" value="TreeGrafter"/>
</dbReference>
<organism evidence="1">
    <name type="scientific">mine drainage metagenome</name>
    <dbReference type="NCBI Taxonomy" id="410659"/>
    <lineage>
        <taxon>unclassified sequences</taxon>
        <taxon>metagenomes</taxon>
        <taxon>ecological metagenomes</taxon>
    </lineage>
</organism>
<evidence type="ECO:0000313" key="1">
    <source>
        <dbReference type="EMBL" id="OIR06080.1"/>
    </source>
</evidence>
<dbReference type="PANTHER" id="PTHR48100">
    <property type="entry name" value="BROAD-SPECIFICITY PHOSPHATASE YOR283W-RELATED"/>
    <property type="match status" value="1"/>
</dbReference>
<protein>
    <submittedName>
        <fullName evidence="1">Alpha-ribazole phosphatase</fullName>
        <ecNumber evidence="1">3.1.3.73</ecNumber>
    </submittedName>
</protein>
<dbReference type="Gene3D" id="3.40.50.1240">
    <property type="entry name" value="Phosphoglycerate mutase-like"/>
    <property type="match status" value="1"/>
</dbReference>
<dbReference type="SUPFAM" id="SSF53254">
    <property type="entry name" value="Phosphoglycerate mutase-like"/>
    <property type="match status" value="1"/>
</dbReference>
<proteinExistence type="predicted"/>
<reference evidence="1" key="1">
    <citation type="submission" date="2016-10" db="EMBL/GenBank/DDBJ databases">
        <title>Sequence of Gallionella enrichment culture.</title>
        <authorList>
            <person name="Poehlein A."/>
            <person name="Muehling M."/>
            <person name="Daniel R."/>
        </authorList>
    </citation>
    <scope>NUCLEOTIDE SEQUENCE</scope>
</reference>
<keyword evidence="1" id="KW-0378">Hydrolase</keyword>
<dbReference type="EMBL" id="MLJW01000046">
    <property type="protein sequence ID" value="OIR06080.1"/>
    <property type="molecule type" value="Genomic_DNA"/>
</dbReference>